<evidence type="ECO:0000256" key="4">
    <source>
        <dbReference type="ARBA" id="ARBA00022643"/>
    </source>
</evidence>
<keyword evidence="9" id="KW-1185">Reference proteome</keyword>
<feature type="domain" description="FMN-binding" evidence="7">
    <location>
        <begin position="98"/>
        <end position="182"/>
    </location>
</feature>
<dbReference type="HAMAP" id="MF_00479">
    <property type="entry name" value="RsxG_RnfG"/>
    <property type="match status" value="1"/>
</dbReference>
<dbReference type="SMART" id="SM00900">
    <property type="entry name" value="FMN_bind"/>
    <property type="match status" value="1"/>
</dbReference>
<reference evidence="8 9" key="1">
    <citation type="submission" date="2020-08" db="EMBL/GenBank/DDBJ databases">
        <title>Genome public.</title>
        <authorList>
            <person name="Liu C."/>
            <person name="Sun Q."/>
        </authorList>
    </citation>
    <scope>NUCLEOTIDE SEQUENCE [LARGE SCALE GENOMIC DNA]</scope>
    <source>
        <strain evidence="8 9">New-38</strain>
    </source>
</reference>
<keyword evidence="1 6" id="KW-0813">Transport</keyword>
<keyword evidence="6" id="KW-1003">Cell membrane</keyword>
<comment type="subunit">
    <text evidence="6">The complex is composed of six subunits: RnfA, RnfB, RnfC, RnfD, RnfE and RnfG.</text>
</comment>
<dbReference type="PANTHER" id="PTHR36118:SF1">
    <property type="entry name" value="ION-TRANSLOCATING OXIDOREDUCTASE COMPLEX SUBUNIT G"/>
    <property type="match status" value="1"/>
</dbReference>
<gene>
    <name evidence="6" type="primary">rnfG</name>
    <name evidence="8" type="ORF">H8S34_10170</name>
</gene>
<keyword evidence="2 6" id="KW-0597">Phosphoprotein</keyword>
<evidence type="ECO:0000256" key="1">
    <source>
        <dbReference type="ARBA" id="ARBA00022448"/>
    </source>
</evidence>
<dbReference type="PIRSF" id="PIRSF006091">
    <property type="entry name" value="E_trnsport_RnfG"/>
    <property type="match status" value="1"/>
</dbReference>
<keyword evidence="6" id="KW-1278">Translocase</keyword>
<evidence type="ECO:0000313" key="8">
    <source>
        <dbReference type="EMBL" id="MBC5731193.1"/>
    </source>
</evidence>
<feature type="modified residue" description="FMN phosphoryl threonine" evidence="6">
    <location>
        <position position="165"/>
    </location>
</feature>
<comment type="subcellular location">
    <subcellularLocation>
        <location evidence="6">Cell membrane</location>
        <topology evidence="6">Single-pass membrane protein</topology>
    </subcellularLocation>
</comment>
<comment type="similarity">
    <text evidence="6">Belongs to the RnfG family.</text>
</comment>
<evidence type="ECO:0000259" key="7">
    <source>
        <dbReference type="SMART" id="SM00900"/>
    </source>
</evidence>
<name>A0ABR7HUN3_9FIRM</name>
<comment type="function">
    <text evidence="6">Part of a membrane-bound complex that couples electron transfer with translocation of ions across the membrane.</text>
</comment>
<organism evidence="8 9">
    <name type="scientific">Pseudoflavonifractor hominis</name>
    <dbReference type="NCBI Taxonomy" id="2763059"/>
    <lineage>
        <taxon>Bacteria</taxon>
        <taxon>Bacillati</taxon>
        <taxon>Bacillota</taxon>
        <taxon>Clostridia</taxon>
        <taxon>Eubacteriales</taxon>
        <taxon>Oscillospiraceae</taxon>
        <taxon>Pseudoflavonifractor</taxon>
    </lineage>
</organism>
<sequence>MSEIVMNKKKEPSLAMLVVVLTAISLITALLLGAVNMVTAPQIKLNTEKKTAEAMQAVLPTEDGVYTPVEYTGEDSTVQAVYQAGDAGYVVQVKPATSFSGTLSVMVGVGTDGTCTGISIVETGETSGLGSNAGKPDWQAQFVGKSGKVSVTKDGGEINALTGATITSRGVCESVTSALAAAASLG</sequence>
<evidence type="ECO:0000256" key="6">
    <source>
        <dbReference type="HAMAP-Rule" id="MF_00479"/>
    </source>
</evidence>
<dbReference type="InterPro" id="IPR010209">
    <property type="entry name" value="Ion_transpt_RnfG/RsxG"/>
</dbReference>
<dbReference type="Proteomes" id="UP000660021">
    <property type="component" value="Unassembled WGS sequence"/>
</dbReference>
<keyword evidence="3 6" id="KW-0285">Flavoprotein</keyword>
<dbReference type="PANTHER" id="PTHR36118">
    <property type="entry name" value="ION-TRANSLOCATING OXIDOREDUCTASE COMPLEX SUBUNIT G"/>
    <property type="match status" value="1"/>
</dbReference>
<protein>
    <recommendedName>
        <fullName evidence="6">Ion-translocating oxidoreductase complex subunit G</fullName>
        <ecNumber evidence="6">7.-.-.-</ecNumber>
    </recommendedName>
    <alternativeName>
        <fullName evidence="6">Rnf electron transport complex subunit G</fullName>
    </alternativeName>
</protein>
<evidence type="ECO:0000256" key="2">
    <source>
        <dbReference type="ARBA" id="ARBA00022553"/>
    </source>
</evidence>
<evidence type="ECO:0000256" key="5">
    <source>
        <dbReference type="ARBA" id="ARBA00022982"/>
    </source>
</evidence>
<keyword evidence="6" id="KW-0812">Transmembrane</keyword>
<dbReference type="Pfam" id="PF04205">
    <property type="entry name" value="FMN_bind"/>
    <property type="match status" value="1"/>
</dbReference>
<comment type="caution">
    <text evidence="8">The sequence shown here is derived from an EMBL/GenBank/DDBJ whole genome shotgun (WGS) entry which is preliminary data.</text>
</comment>
<keyword evidence="6" id="KW-0472">Membrane</keyword>
<accession>A0ABR7HUN3</accession>
<dbReference type="EC" id="7.-.-.-" evidence="6"/>
<dbReference type="RefSeq" id="WP_186963916.1">
    <property type="nucleotide sequence ID" value="NZ_JACOPR010000006.1"/>
</dbReference>
<dbReference type="EMBL" id="JACOPR010000006">
    <property type="protein sequence ID" value="MBC5731193.1"/>
    <property type="molecule type" value="Genomic_DNA"/>
</dbReference>
<comment type="cofactor">
    <cofactor evidence="6">
        <name>FMN</name>
        <dbReference type="ChEBI" id="CHEBI:58210"/>
    </cofactor>
</comment>
<keyword evidence="4 6" id="KW-0288">FMN</keyword>
<keyword evidence="6" id="KW-1133">Transmembrane helix</keyword>
<evidence type="ECO:0000313" key="9">
    <source>
        <dbReference type="Proteomes" id="UP000660021"/>
    </source>
</evidence>
<evidence type="ECO:0000256" key="3">
    <source>
        <dbReference type="ARBA" id="ARBA00022630"/>
    </source>
</evidence>
<dbReference type="InterPro" id="IPR007329">
    <property type="entry name" value="FMN-bd"/>
</dbReference>
<proteinExistence type="inferred from homology"/>
<keyword evidence="5 6" id="KW-0249">Electron transport</keyword>